<dbReference type="EMBL" id="CP019893">
    <property type="protein sequence ID" value="ARS91213.1"/>
    <property type="molecule type" value="Genomic_DNA"/>
</dbReference>
<evidence type="ECO:0000259" key="9">
    <source>
        <dbReference type="PROSITE" id="PS50112"/>
    </source>
</evidence>
<keyword evidence="7" id="KW-0812">Transmembrane</keyword>
<keyword evidence="6" id="KW-0175">Coiled coil</keyword>
<feature type="coiled-coil region" evidence="6">
    <location>
        <begin position="206"/>
        <end position="233"/>
    </location>
</feature>
<feature type="coiled-coil region" evidence="6">
    <location>
        <begin position="86"/>
        <end position="113"/>
    </location>
</feature>
<dbReference type="OrthoDB" id="230688at2157"/>
<dbReference type="Pfam" id="PF08448">
    <property type="entry name" value="PAS_4"/>
    <property type="match status" value="1"/>
</dbReference>
<organism evidence="11 12">
    <name type="scientific">Natrarchaeobaculum aegyptiacum</name>
    <dbReference type="NCBI Taxonomy" id="745377"/>
    <lineage>
        <taxon>Archaea</taxon>
        <taxon>Methanobacteriati</taxon>
        <taxon>Methanobacteriota</taxon>
        <taxon>Stenosarchaea group</taxon>
        <taxon>Halobacteria</taxon>
        <taxon>Halobacteriales</taxon>
        <taxon>Natrialbaceae</taxon>
        <taxon>Natrarchaeobaculum</taxon>
    </lineage>
</organism>
<accession>A0A2Z2HWH8</accession>
<dbReference type="InterPro" id="IPR000700">
    <property type="entry name" value="PAS-assoc_C"/>
</dbReference>
<feature type="transmembrane region" description="Helical" evidence="7">
    <location>
        <begin position="35"/>
        <end position="57"/>
    </location>
</feature>
<dbReference type="AlphaFoldDB" id="A0A2Z2HWH8"/>
<dbReference type="GO" id="GO:0007234">
    <property type="term" value="P:osmosensory signaling via phosphorelay pathway"/>
    <property type="evidence" value="ECO:0007669"/>
    <property type="project" value="TreeGrafter"/>
</dbReference>
<dbReference type="InterPro" id="IPR036890">
    <property type="entry name" value="HATPase_C_sf"/>
</dbReference>
<dbReference type="InterPro" id="IPR001610">
    <property type="entry name" value="PAC"/>
</dbReference>
<feature type="transmembrane region" description="Helical" evidence="7">
    <location>
        <begin position="6"/>
        <end position="28"/>
    </location>
</feature>
<dbReference type="EC" id="2.7.13.3" evidence="2"/>
<dbReference type="GO" id="GO:0030295">
    <property type="term" value="F:protein kinase activator activity"/>
    <property type="evidence" value="ECO:0007669"/>
    <property type="project" value="TreeGrafter"/>
</dbReference>
<dbReference type="Gene3D" id="3.30.450.20">
    <property type="entry name" value="PAS domain"/>
    <property type="match status" value="2"/>
</dbReference>
<dbReference type="GO" id="GO:0004673">
    <property type="term" value="F:protein histidine kinase activity"/>
    <property type="evidence" value="ECO:0007669"/>
    <property type="project" value="UniProtKB-EC"/>
</dbReference>
<evidence type="ECO:0000256" key="1">
    <source>
        <dbReference type="ARBA" id="ARBA00000085"/>
    </source>
</evidence>
<evidence type="ECO:0000259" key="8">
    <source>
        <dbReference type="PROSITE" id="PS50109"/>
    </source>
</evidence>
<dbReference type="GO" id="GO:0000156">
    <property type="term" value="F:phosphorelay response regulator activity"/>
    <property type="evidence" value="ECO:0007669"/>
    <property type="project" value="TreeGrafter"/>
</dbReference>
<feature type="domain" description="PAS" evidence="9">
    <location>
        <begin position="219"/>
        <end position="265"/>
    </location>
</feature>
<name>A0A2Z2HWH8_9EURY</name>
<feature type="domain" description="Histidine kinase" evidence="8">
    <location>
        <begin position="348"/>
        <end position="552"/>
    </location>
</feature>
<dbReference type="Proteomes" id="UP000250088">
    <property type="component" value="Chromosome"/>
</dbReference>
<dbReference type="PROSITE" id="PS50113">
    <property type="entry name" value="PAC"/>
    <property type="match status" value="1"/>
</dbReference>
<keyword evidence="5 7" id="KW-0472">Membrane</keyword>
<evidence type="ECO:0000256" key="4">
    <source>
        <dbReference type="ARBA" id="ARBA00022777"/>
    </source>
</evidence>
<dbReference type="NCBIfam" id="TIGR00229">
    <property type="entry name" value="sensory_box"/>
    <property type="match status" value="2"/>
</dbReference>
<dbReference type="Pfam" id="PF13426">
    <property type="entry name" value="PAS_9"/>
    <property type="match status" value="1"/>
</dbReference>
<dbReference type="GO" id="GO:0016020">
    <property type="term" value="C:membrane"/>
    <property type="evidence" value="ECO:0007669"/>
    <property type="project" value="UniProtKB-SubCell"/>
</dbReference>
<dbReference type="InterPro" id="IPR013656">
    <property type="entry name" value="PAS_4"/>
</dbReference>
<keyword evidence="7" id="KW-1133">Transmembrane helix</keyword>
<dbReference type="InterPro" id="IPR003594">
    <property type="entry name" value="HATPase_dom"/>
</dbReference>
<dbReference type="RefSeq" id="WP_161493199.1">
    <property type="nucleotide sequence ID" value="NZ_CP019893.1"/>
</dbReference>
<keyword evidence="12" id="KW-1185">Reference proteome</keyword>
<dbReference type="GeneID" id="32895757"/>
<dbReference type="Pfam" id="PF02518">
    <property type="entry name" value="HATPase_c"/>
    <property type="match status" value="1"/>
</dbReference>
<evidence type="ECO:0000256" key="6">
    <source>
        <dbReference type="SAM" id="Coils"/>
    </source>
</evidence>
<feature type="domain" description="PAC" evidence="10">
    <location>
        <begin position="292"/>
        <end position="344"/>
    </location>
</feature>
<dbReference type="SUPFAM" id="SSF55785">
    <property type="entry name" value="PYP-like sensor domain (PAS domain)"/>
    <property type="match status" value="2"/>
</dbReference>
<dbReference type="InterPro" id="IPR035965">
    <property type="entry name" value="PAS-like_dom_sf"/>
</dbReference>
<dbReference type="PANTHER" id="PTHR42878">
    <property type="entry name" value="TWO-COMPONENT HISTIDINE KINASE"/>
    <property type="match status" value="1"/>
</dbReference>
<reference evidence="12" key="1">
    <citation type="submission" date="2017-02" db="EMBL/GenBank/DDBJ databases">
        <title>Natronthermophilus aegyptiacus gen. nov.,sp. nov., an aerobic, extremely halophilic alkalithermophilic archaeon isolated from the athalassohaline Wadi An Natrun, Egypt.</title>
        <authorList>
            <person name="Zhao B."/>
        </authorList>
    </citation>
    <scope>NUCLEOTIDE SEQUENCE [LARGE SCALE GENOMIC DNA]</scope>
    <source>
        <strain evidence="12">JW/NM-HA 15</strain>
    </source>
</reference>
<dbReference type="KEGG" id="naj:B1756_16750"/>
<protein>
    <recommendedName>
        <fullName evidence="2">histidine kinase</fullName>
        <ecNumber evidence="2">2.7.13.3</ecNumber>
    </recommendedName>
</protein>
<evidence type="ECO:0000256" key="5">
    <source>
        <dbReference type="ARBA" id="ARBA00023136"/>
    </source>
</evidence>
<dbReference type="SMART" id="SM00387">
    <property type="entry name" value="HATPase_c"/>
    <property type="match status" value="1"/>
</dbReference>
<dbReference type="Gene3D" id="3.30.565.10">
    <property type="entry name" value="Histidine kinase-like ATPase, C-terminal domain"/>
    <property type="match status" value="1"/>
</dbReference>
<dbReference type="PANTHER" id="PTHR42878:SF15">
    <property type="entry name" value="BACTERIOPHYTOCHROME"/>
    <property type="match status" value="1"/>
</dbReference>
<dbReference type="SMART" id="SM00091">
    <property type="entry name" value="PAS"/>
    <property type="match status" value="1"/>
</dbReference>
<dbReference type="InterPro" id="IPR000014">
    <property type="entry name" value="PAS"/>
</dbReference>
<proteinExistence type="predicted"/>
<keyword evidence="3" id="KW-0808">Transferase</keyword>
<evidence type="ECO:0000259" key="10">
    <source>
        <dbReference type="PROSITE" id="PS50113"/>
    </source>
</evidence>
<dbReference type="PROSITE" id="PS50112">
    <property type="entry name" value="PAS"/>
    <property type="match status" value="1"/>
</dbReference>
<dbReference type="SUPFAM" id="SSF55874">
    <property type="entry name" value="ATPase domain of HSP90 chaperone/DNA topoisomerase II/histidine kinase"/>
    <property type="match status" value="1"/>
</dbReference>
<keyword evidence="4" id="KW-0418">Kinase</keyword>
<evidence type="ECO:0000256" key="2">
    <source>
        <dbReference type="ARBA" id="ARBA00012438"/>
    </source>
</evidence>
<dbReference type="SMART" id="SM00086">
    <property type="entry name" value="PAC"/>
    <property type="match status" value="1"/>
</dbReference>
<gene>
    <name evidence="11" type="ORF">B1756_16750</name>
</gene>
<evidence type="ECO:0000313" key="12">
    <source>
        <dbReference type="Proteomes" id="UP000250088"/>
    </source>
</evidence>
<evidence type="ECO:0000256" key="3">
    <source>
        <dbReference type="ARBA" id="ARBA00022679"/>
    </source>
</evidence>
<evidence type="ECO:0000313" key="11">
    <source>
        <dbReference type="EMBL" id="ARS91213.1"/>
    </source>
</evidence>
<dbReference type="CDD" id="cd00130">
    <property type="entry name" value="PAS"/>
    <property type="match status" value="1"/>
</dbReference>
<dbReference type="InterPro" id="IPR005467">
    <property type="entry name" value="His_kinase_dom"/>
</dbReference>
<evidence type="ECO:0000256" key="7">
    <source>
        <dbReference type="SAM" id="Phobius"/>
    </source>
</evidence>
<dbReference type="CDD" id="cd00075">
    <property type="entry name" value="HATPase"/>
    <property type="match status" value="1"/>
</dbReference>
<sequence length="554" mass="62590">MSGFAEPTLIASILLRLSGVAISLVLLYRVRDYRFGFLTGMLSLMALRQVFTLFGLFPEFAELPGLMVSILAVTVVYYLLQYTHQENATQEKIRETNQELEESRNHLEATVAASPDDIFVFDGDSRYVDVLSNSGSEGPADLVGRNVEEVRPSPAAAMIDDAIEQTHRTGNPDRVEYELEIDDERRWFEGRTALLEESQENHVLFVRREVTRRKEHEQELRRFRRAVDAAGAAIYITDRDERITYVNPAFEEITGYTEADVIGETPRIISSGEHDTEYYEGLWVTILAGETWREEITNKRNSGEHYHAEQTIAPIFDESGEICEFVSIQIDVTERKHRERQLRVLDRILRHNLHNDMTVVLGHASNIEEATEGELARSARVIQEEGESLVAKVDKEREIVRLITESPKPRPIDMATLVGHRAADVRDRYEEATIDVDAPDTVTAMAVNDVERALEELLENAIVHCDRSPHVTIVVEAGPETVTLRIADNGPGIPAQERNVLAGNTDIDALYHGSGMGLWFVYWTVRLSEGTLDFEENDSRGSVVVLEFERQPAG</sequence>
<comment type="catalytic activity">
    <reaction evidence="1">
        <text>ATP + protein L-histidine = ADP + protein N-phospho-L-histidine.</text>
        <dbReference type="EC" id="2.7.13.3"/>
    </reaction>
</comment>
<dbReference type="InterPro" id="IPR050351">
    <property type="entry name" value="BphY/WalK/GraS-like"/>
</dbReference>
<dbReference type="PROSITE" id="PS50109">
    <property type="entry name" value="HIS_KIN"/>
    <property type="match status" value="1"/>
</dbReference>